<dbReference type="AlphaFoldDB" id="A0A0F9TXC6"/>
<proteinExistence type="predicted"/>
<gene>
    <name evidence="1" type="ORF">LCGC14_0676820</name>
</gene>
<comment type="caution">
    <text evidence="1">The sequence shown here is derived from an EMBL/GenBank/DDBJ whole genome shotgun (WGS) entry which is preliminary data.</text>
</comment>
<evidence type="ECO:0000313" key="1">
    <source>
        <dbReference type="EMBL" id="KKN46063.1"/>
    </source>
</evidence>
<accession>A0A0F9TXC6</accession>
<organism evidence="1">
    <name type="scientific">marine sediment metagenome</name>
    <dbReference type="NCBI Taxonomy" id="412755"/>
    <lineage>
        <taxon>unclassified sequences</taxon>
        <taxon>metagenomes</taxon>
        <taxon>ecological metagenomes</taxon>
    </lineage>
</organism>
<dbReference type="EMBL" id="LAZR01001352">
    <property type="protein sequence ID" value="KKN46063.1"/>
    <property type="molecule type" value="Genomic_DNA"/>
</dbReference>
<protein>
    <submittedName>
        <fullName evidence="1">Uncharacterized protein</fullName>
    </submittedName>
</protein>
<sequence>MTIITEEGRVFLTRYGKRYAIWVRCPECGPTPPRTRVVPHAVSGELMVVLANVSVASVVMECSKCGRESDSRECLIPERTSQHGRCGKKCWNGKYECACICLGKCHSEGKCFCD</sequence>
<name>A0A0F9TXC6_9ZZZZ</name>
<reference evidence="1" key="1">
    <citation type="journal article" date="2015" name="Nature">
        <title>Complex archaea that bridge the gap between prokaryotes and eukaryotes.</title>
        <authorList>
            <person name="Spang A."/>
            <person name="Saw J.H."/>
            <person name="Jorgensen S.L."/>
            <person name="Zaremba-Niedzwiedzka K."/>
            <person name="Martijn J."/>
            <person name="Lind A.E."/>
            <person name="van Eijk R."/>
            <person name="Schleper C."/>
            <person name="Guy L."/>
            <person name="Ettema T.J."/>
        </authorList>
    </citation>
    <scope>NUCLEOTIDE SEQUENCE</scope>
</reference>